<dbReference type="Proteomes" id="UP000001460">
    <property type="component" value="Unassembled WGS sequence"/>
</dbReference>
<protein>
    <submittedName>
        <fullName evidence="1">Uncharacterized protein</fullName>
    </submittedName>
</protein>
<dbReference type="EMBL" id="DS989726">
    <property type="protein sequence ID" value="EEA04735.1"/>
    <property type="molecule type" value="Genomic_DNA"/>
</dbReference>
<name>B6A944_CRYMR</name>
<proteinExistence type="predicted"/>
<dbReference type="OMA" id="FRERAYG"/>
<dbReference type="OrthoDB" id="342926at2759"/>
<reference evidence="1" key="1">
    <citation type="submission" date="2008-06" db="EMBL/GenBank/DDBJ databases">
        <authorList>
            <person name="Lorenzi H."/>
            <person name="Inman J."/>
            <person name="Miller J."/>
            <person name="Schobel S."/>
            <person name="Amedeo P."/>
            <person name="Caler E.V."/>
            <person name="da Silva J."/>
        </authorList>
    </citation>
    <scope>NUCLEOTIDE SEQUENCE [LARGE SCALE GENOMIC DNA]</scope>
    <source>
        <strain evidence="1">RN66</strain>
    </source>
</reference>
<evidence type="ECO:0000313" key="1">
    <source>
        <dbReference type="EMBL" id="EEA04735.1"/>
    </source>
</evidence>
<sequence>MIYPAHKILTFLKEIQCEIIMGSKICRIIRQKVYYDLFLIFPLLLFVYCKSEDIINVKFTYPSEVGLESNIIQANLDDTLSSVIEYGYKELDNVLGSDFRSHFNIYINMEQITVDYQKFAIRNFLLPRESQLDINFIFTEEMKNYLVSGNYTESNINKKIPSTEPELKTDAADDKESFDNTSNGVLIFRFLPINSDMIISPSELPSTVTVKCNFPLSFKELMNLIKQYTDSTGYLIESIGNKDKKGVNKLDEIQIKGEDAQASVRNGEILYIYVSDDPSRQLGGKVTPNPDSPENFSNIISPESEISNKIPVMISFSNSVNQIPEMFFISPNEDLSTLVEFIIKIKNLNNEKVSITLQDQTGAVLKNNGVFLNEYLPKGAQFTTNSPFYIFVSIYKQDENLEGLEHIQNIKNKESVADKYEEGNLISEKSMSTPKDSEKKQFSASFNKEHPSWIDESVSNIPINISKELTTHSLVTFVYTEENLSLSIENDPAIATIASLYAQAQIFWASLKSKKHKTNFVLYFISKEEDKKELLNPNSQNLLISSTFFSQDIILELKPVKFVSVDIILHLVDSDEKEDPKFTNAVTIKIPEIISVLDFLYMLYSSEPKIFSMIVVKGIEVQLGTDKVMEYLQFPDSPSPTTYINLVEAPKSSKNIVINVTLSRDIKVILLVNKQNLIGILEDSNKDLDESSDFTEEKQGKKYIKIKVQAKSGMTCKKFIDSFVKKQLISTDDPNDVFLQQPKSHNYVRDNAILEHLFSLEDDGEQNLTFIVKIIPKYSIKAEFQTPQGKKYPMPLVINLQRITNLGTLQSAIKSKAIERGLISEKGNVVIASPMDIGEEYRKFVYSIPDIKNSVGLTGFVPGDIIRAILVPELELNTNKNVGLNSKLQSPIGNANRKVPNPLLAKLFQTDGPSFDIPLTIKNCPLNTLLEQRYFIAKVPLFINVNSLKLIVDDTASLGGIWFSLKLNTDKGNVDLINDNDVLSDLGFTETSILIADCKLDKAAIEKSKTDISKKLLKEKSIAQVMVEDSCSLGNSGLCDEPSGEILDIALKHRSNLEQITDESSFDDISDENIQNRKKVNEETFKDFQKFFGSVKKYERKELSNPENKLLINSIIKKEIKDIKKNELSFKEIDNLLTKLLQKYALNDEKGILEFSETIEPEQLSQLFEYMDTPEGKLHIKKISKRLANKLAGDKRKNLQIKDKSSIIYSKARKLNGPSNENIKSYKRVPQKHKLKSSKLLKNQMTEDDYLIPNIQYSTESSENLAPQIPIERFQSTYSNTGKSDLRIMDNFKGKKSKKLKSRVMKALKKIPFITTRFYNIYRRVAPSHRKKKKKAKKFVDLIKKYEMIFRERAYGESQQTGPPEAPVTPLVIKQIRIIRNENQDLYSSIDDDEDDYDDISSLILGNRVY</sequence>
<keyword evidence="2" id="KW-1185">Reference proteome</keyword>
<dbReference type="VEuPathDB" id="CryptoDB:CMU_038000"/>
<evidence type="ECO:0000313" key="2">
    <source>
        <dbReference type="Proteomes" id="UP000001460"/>
    </source>
</evidence>
<dbReference type="GeneID" id="6994260"/>
<gene>
    <name evidence="1" type="ORF">CMU_038000</name>
</gene>
<organism evidence="1 2">
    <name type="scientific">Cryptosporidium muris (strain RN66)</name>
    <dbReference type="NCBI Taxonomy" id="441375"/>
    <lineage>
        <taxon>Eukaryota</taxon>
        <taxon>Sar</taxon>
        <taxon>Alveolata</taxon>
        <taxon>Apicomplexa</taxon>
        <taxon>Conoidasida</taxon>
        <taxon>Coccidia</taxon>
        <taxon>Eucoccidiorida</taxon>
        <taxon>Eimeriorina</taxon>
        <taxon>Cryptosporidiidae</taxon>
        <taxon>Cryptosporidium</taxon>
    </lineage>
</organism>
<dbReference type="RefSeq" id="XP_002139084.1">
    <property type="nucleotide sequence ID" value="XM_002139048.1"/>
</dbReference>
<accession>B6A944</accession>